<evidence type="ECO:0000259" key="1">
    <source>
        <dbReference type="PROSITE" id="PS51736"/>
    </source>
</evidence>
<sequence length="51" mass="5409">MTAIVGYARTSTLEQVAGFEAQLRELTAAGCTKLFQEQVSSVVTARLPPPA</sequence>
<protein>
    <recommendedName>
        <fullName evidence="1">Resolvase/invertase-type recombinase catalytic domain-containing protein</fullName>
    </recommendedName>
</protein>
<dbReference type="RefSeq" id="WP_420899405.1">
    <property type="nucleotide sequence ID" value="NZ_UZWE01000035.1"/>
</dbReference>
<dbReference type="InterPro" id="IPR036162">
    <property type="entry name" value="Resolvase-like_N_sf"/>
</dbReference>
<dbReference type="PROSITE" id="PS51736">
    <property type="entry name" value="RECOMBINASES_3"/>
    <property type="match status" value="1"/>
</dbReference>
<dbReference type="AlphaFoldDB" id="A0A3S4DX11"/>
<dbReference type="SUPFAM" id="SSF53041">
    <property type="entry name" value="Resolvase-like"/>
    <property type="match status" value="1"/>
</dbReference>
<dbReference type="Proteomes" id="UP000270743">
    <property type="component" value="Unassembled WGS sequence"/>
</dbReference>
<organism evidence="2 3">
    <name type="scientific">Paracoccus haematequi</name>
    <dbReference type="NCBI Taxonomy" id="2491866"/>
    <lineage>
        <taxon>Bacteria</taxon>
        <taxon>Pseudomonadati</taxon>
        <taxon>Pseudomonadota</taxon>
        <taxon>Alphaproteobacteria</taxon>
        <taxon>Rhodobacterales</taxon>
        <taxon>Paracoccaceae</taxon>
        <taxon>Paracoccus</taxon>
    </lineage>
</organism>
<dbReference type="Pfam" id="PF00239">
    <property type="entry name" value="Resolvase"/>
    <property type="match status" value="1"/>
</dbReference>
<evidence type="ECO:0000313" key="2">
    <source>
        <dbReference type="EMBL" id="VDS09257.1"/>
    </source>
</evidence>
<dbReference type="GO" id="GO:0000150">
    <property type="term" value="F:DNA strand exchange activity"/>
    <property type="evidence" value="ECO:0007669"/>
    <property type="project" value="InterPro"/>
</dbReference>
<dbReference type="Gene3D" id="3.40.50.1390">
    <property type="entry name" value="Resolvase, N-terminal catalytic domain"/>
    <property type="match status" value="1"/>
</dbReference>
<gene>
    <name evidence="2" type="ORF">PARHAE_02454</name>
</gene>
<dbReference type="InterPro" id="IPR006119">
    <property type="entry name" value="Resolv_N"/>
</dbReference>
<dbReference type="EMBL" id="UZWE01000035">
    <property type="protein sequence ID" value="VDS09257.1"/>
    <property type="molecule type" value="Genomic_DNA"/>
</dbReference>
<reference evidence="2 3" key="1">
    <citation type="submission" date="2018-12" db="EMBL/GenBank/DDBJ databases">
        <authorList>
            <person name="Criscuolo A."/>
        </authorList>
    </citation>
    <scope>NUCLEOTIDE SEQUENCE [LARGE SCALE GENOMIC DNA]</scope>
    <source>
        <strain evidence="2">ACIP1116241</strain>
    </source>
</reference>
<keyword evidence="3" id="KW-1185">Reference proteome</keyword>
<dbReference type="GO" id="GO:0003677">
    <property type="term" value="F:DNA binding"/>
    <property type="evidence" value="ECO:0007669"/>
    <property type="project" value="InterPro"/>
</dbReference>
<feature type="domain" description="Resolvase/invertase-type recombinase catalytic" evidence="1">
    <location>
        <begin position="3"/>
        <end position="51"/>
    </location>
</feature>
<accession>A0A3S4DX11</accession>
<evidence type="ECO:0000313" key="3">
    <source>
        <dbReference type="Proteomes" id="UP000270743"/>
    </source>
</evidence>
<name>A0A3S4DX11_9RHOB</name>
<proteinExistence type="predicted"/>